<evidence type="ECO:0000313" key="3">
    <source>
        <dbReference type="Proteomes" id="UP001348265"/>
    </source>
</evidence>
<dbReference type="InterPro" id="IPR012296">
    <property type="entry name" value="Nuclease_put_TT1808"/>
</dbReference>
<dbReference type="RefSeq" id="WP_331785783.1">
    <property type="nucleotide sequence ID" value="NZ_JAVFKM010000003.1"/>
</dbReference>
<gene>
    <name evidence="2" type="ORF">RB636_07150</name>
</gene>
<dbReference type="CDD" id="cd06260">
    <property type="entry name" value="DUF820-like"/>
    <property type="match status" value="1"/>
</dbReference>
<dbReference type="Gene3D" id="3.90.1570.10">
    <property type="entry name" value="tt1808, chain A"/>
    <property type="match status" value="1"/>
</dbReference>
<dbReference type="EMBL" id="JAVFKM010000003">
    <property type="protein sequence ID" value="MEF3112980.1"/>
    <property type="molecule type" value="Genomic_DNA"/>
</dbReference>
<feature type="domain" description="Putative restriction endonuclease" evidence="1">
    <location>
        <begin position="16"/>
        <end position="106"/>
    </location>
</feature>
<comment type="caution">
    <text evidence="2">The sequence shown here is derived from an EMBL/GenBank/DDBJ whole genome shotgun (WGS) entry which is preliminary data.</text>
</comment>
<keyword evidence="2" id="KW-0255">Endonuclease</keyword>
<keyword evidence="3" id="KW-1185">Reference proteome</keyword>
<dbReference type="GO" id="GO:0004519">
    <property type="term" value="F:endonuclease activity"/>
    <property type="evidence" value="ECO:0007669"/>
    <property type="project" value="UniProtKB-KW"/>
</dbReference>
<evidence type="ECO:0000259" key="1">
    <source>
        <dbReference type="Pfam" id="PF05685"/>
    </source>
</evidence>
<name>A0ABU7WN85_9ACTN</name>
<proteinExistence type="predicted"/>
<dbReference type="PANTHER" id="PTHR35400:SF3">
    <property type="entry name" value="SLL1072 PROTEIN"/>
    <property type="match status" value="1"/>
</dbReference>
<dbReference type="Proteomes" id="UP001348265">
    <property type="component" value="Unassembled WGS sequence"/>
</dbReference>
<dbReference type="InterPro" id="IPR011335">
    <property type="entry name" value="Restrct_endonuc-II-like"/>
</dbReference>
<dbReference type="PANTHER" id="PTHR35400">
    <property type="entry name" value="SLR1083 PROTEIN"/>
    <property type="match status" value="1"/>
</dbReference>
<sequence length="145" mass="16459">MAEHIPYRRWQRKRTQDVSFPLETSEPQPDLVVLPRDAFAGPGRLIPVETVTLLLEVVSRYSVDHDYGIKRSVYAAGRVPAYLIIDPMAAECWLLNPYGEAENADFRGDSISKFGEPVSLDLLGITLDTTGFPTLPDIRRYRRPR</sequence>
<dbReference type="InterPro" id="IPR008538">
    <property type="entry name" value="Uma2"/>
</dbReference>
<organism evidence="2 3">
    <name type="scientific">Streptomyces chrestomyceticus</name>
    <dbReference type="NCBI Taxonomy" id="68185"/>
    <lineage>
        <taxon>Bacteria</taxon>
        <taxon>Bacillati</taxon>
        <taxon>Actinomycetota</taxon>
        <taxon>Actinomycetes</taxon>
        <taxon>Kitasatosporales</taxon>
        <taxon>Streptomycetaceae</taxon>
        <taxon>Streptomyces</taxon>
    </lineage>
</organism>
<reference evidence="2 3" key="1">
    <citation type="submission" date="2023-08" db="EMBL/GenBank/DDBJ databases">
        <authorList>
            <person name="Sharma P."/>
            <person name="Verma V."/>
            <person name="Mohan M.K."/>
            <person name="Dubey A.K."/>
        </authorList>
    </citation>
    <scope>NUCLEOTIDE SEQUENCE [LARGE SCALE GENOMIC DNA]</scope>
    <source>
        <strain evidence="2 3">ADP4</strain>
    </source>
</reference>
<dbReference type="SUPFAM" id="SSF52980">
    <property type="entry name" value="Restriction endonuclease-like"/>
    <property type="match status" value="1"/>
</dbReference>
<accession>A0ABU7WN85</accession>
<keyword evidence="2" id="KW-0378">Hydrolase</keyword>
<evidence type="ECO:0000313" key="2">
    <source>
        <dbReference type="EMBL" id="MEF3112980.1"/>
    </source>
</evidence>
<protein>
    <submittedName>
        <fullName evidence="2">Uma2 family endonuclease</fullName>
    </submittedName>
</protein>
<dbReference type="Pfam" id="PF05685">
    <property type="entry name" value="Uma2"/>
    <property type="match status" value="1"/>
</dbReference>
<keyword evidence="2" id="KW-0540">Nuclease</keyword>